<dbReference type="AlphaFoldDB" id="A0A218YWY5"/>
<evidence type="ECO:0000313" key="3">
    <source>
        <dbReference type="Proteomes" id="UP000242519"/>
    </source>
</evidence>
<evidence type="ECO:0000256" key="1">
    <source>
        <dbReference type="SAM" id="MobiDB-lite"/>
    </source>
</evidence>
<protein>
    <submittedName>
        <fullName evidence="2">TetR family transcriptional regulator</fullName>
    </submittedName>
</protein>
<evidence type="ECO:0000313" key="2">
    <source>
        <dbReference type="EMBL" id="OWO99859.1"/>
    </source>
</evidence>
<dbReference type="InParanoid" id="A0A218YWY5"/>
<name>A0A218YWY5_9HELO</name>
<reference evidence="2 3" key="1">
    <citation type="submission" date="2017-04" db="EMBL/GenBank/DDBJ databases">
        <title>Draft genome sequence of Marssonina coronaria NL1: causal agent of apple blotch.</title>
        <authorList>
            <person name="Cheng Q."/>
        </authorList>
    </citation>
    <scope>NUCLEOTIDE SEQUENCE [LARGE SCALE GENOMIC DNA]</scope>
    <source>
        <strain evidence="2 3">NL1</strain>
    </source>
</reference>
<keyword evidence="3" id="KW-1185">Reference proteome</keyword>
<dbReference type="Proteomes" id="UP000242519">
    <property type="component" value="Unassembled WGS sequence"/>
</dbReference>
<proteinExistence type="predicted"/>
<feature type="region of interest" description="Disordered" evidence="1">
    <location>
        <begin position="125"/>
        <end position="153"/>
    </location>
</feature>
<dbReference type="EMBL" id="MZNU01000342">
    <property type="protein sequence ID" value="OWO99859.1"/>
    <property type="molecule type" value="Genomic_DNA"/>
</dbReference>
<sequence length="210" mass="22701">MRVQLSGAGQALDGSPPPGRTLSANTAVIGRTSDLLVMNISLSYVYVFALSRCRTLTQQPDPVARWLQPALPYPDYSSLEIYSLGGGELLHLTVSSKKALEPSRGGAQQRLERVLELHSPVVPSQRDLADKSRGLPSSVARTSPTRGKLPPTTPRVPILADTEVEMAQGRYLDRRHRLSQTVLPCAGGSGVAGDRSIPHHLRLSCFTAEE</sequence>
<organism evidence="2 3">
    <name type="scientific">Diplocarpon coronariae</name>
    <dbReference type="NCBI Taxonomy" id="2795749"/>
    <lineage>
        <taxon>Eukaryota</taxon>
        <taxon>Fungi</taxon>
        <taxon>Dikarya</taxon>
        <taxon>Ascomycota</taxon>
        <taxon>Pezizomycotina</taxon>
        <taxon>Leotiomycetes</taxon>
        <taxon>Helotiales</taxon>
        <taxon>Drepanopezizaceae</taxon>
        <taxon>Diplocarpon</taxon>
    </lineage>
</organism>
<gene>
    <name evidence="2" type="ORF">B2J93_6914</name>
</gene>
<comment type="caution">
    <text evidence="2">The sequence shown here is derived from an EMBL/GenBank/DDBJ whole genome shotgun (WGS) entry which is preliminary data.</text>
</comment>
<accession>A0A218YWY5</accession>